<dbReference type="NCBIfam" id="TIGR00231">
    <property type="entry name" value="small_GTP"/>
    <property type="match status" value="1"/>
</dbReference>
<keyword evidence="8" id="KW-1185">Reference proteome</keyword>
<feature type="region of interest" description="Disordered" evidence="5">
    <location>
        <begin position="868"/>
        <end position="905"/>
    </location>
</feature>
<evidence type="ECO:0000256" key="1">
    <source>
        <dbReference type="ARBA" id="ARBA00022741"/>
    </source>
</evidence>
<dbReference type="Gene3D" id="3.30.70.240">
    <property type="match status" value="1"/>
</dbReference>
<dbReference type="Pfam" id="PF03764">
    <property type="entry name" value="EFG_IV"/>
    <property type="match status" value="1"/>
</dbReference>
<keyword evidence="2" id="KW-0648">Protein biosynthesis</keyword>
<feature type="compositionally biased region" description="Polar residues" evidence="5">
    <location>
        <begin position="881"/>
        <end position="896"/>
    </location>
</feature>
<dbReference type="InterPro" id="IPR035647">
    <property type="entry name" value="EFG_III/V"/>
</dbReference>
<dbReference type="SMART" id="SM00889">
    <property type="entry name" value="EFG_IV"/>
    <property type="match status" value="1"/>
</dbReference>
<dbReference type="PROSITE" id="PS51722">
    <property type="entry name" value="G_TR_2"/>
    <property type="match status" value="1"/>
</dbReference>
<dbReference type="SUPFAM" id="SSF50447">
    <property type="entry name" value="Translation proteins"/>
    <property type="match status" value="1"/>
</dbReference>
<dbReference type="InterPro" id="IPR027417">
    <property type="entry name" value="P-loop_NTPase"/>
</dbReference>
<organism evidence="7 8">
    <name type="scientific">Hominenteromicrobium mulieris</name>
    <dbReference type="NCBI Taxonomy" id="2885357"/>
    <lineage>
        <taxon>Bacteria</taxon>
        <taxon>Bacillati</taxon>
        <taxon>Bacillota</taxon>
        <taxon>Clostridia</taxon>
        <taxon>Eubacteriales</taxon>
        <taxon>Oscillospiraceae</taxon>
        <taxon>Hominenteromicrobium</taxon>
    </lineage>
</organism>
<gene>
    <name evidence="7" type="ORF">LKD31_03465</name>
</gene>
<dbReference type="Pfam" id="PF00679">
    <property type="entry name" value="EFG_C"/>
    <property type="match status" value="1"/>
</dbReference>
<dbReference type="Gene3D" id="3.40.50.300">
    <property type="entry name" value="P-loop containing nucleotide triphosphate hydrolases"/>
    <property type="match status" value="1"/>
</dbReference>
<proteinExistence type="predicted"/>
<dbReference type="SMART" id="SM00838">
    <property type="entry name" value="EFG_C"/>
    <property type="match status" value="1"/>
</dbReference>
<dbReference type="GO" id="GO:0005525">
    <property type="term" value="F:GTP binding"/>
    <property type="evidence" value="ECO:0007669"/>
    <property type="project" value="UniProtKB-KW"/>
</dbReference>
<dbReference type="GO" id="GO:0003924">
    <property type="term" value="F:GTPase activity"/>
    <property type="evidence" value="ECO:0007669"/>
    <property type="project" value="InterPro"/>
</dbReference>
<dbReference type="InterPro" id="IPR000795">
    <property type="entry name" value="T_Tr_GTP-bd_dom"/>
</dbReference>
<reference evidence="7" key="1">
    <citation type="submission" date="2021-10" db="EMBL/GenBank/DDBJ databases">
        <title>Anaerobic single-cell dispensing facilitates the cultivation of human gut bacteria.</title>
        <authorList>
            <person name="Afrizal A."/>
        </authorList>
    </citation>
    <scope>NUCLEOTIDE SEQUENCE</scope>
    <source>
        <strain evidence="7">CLA-AA-H250</strain>
    </source>
</reference>
<dbReference type="PRINTS" id="PR01037">
    <property type="entry name" value="TCRTETOQM"/>
</dbReference>
<comment type="caution">
    <text evidence="7">The sequence shown here is derived from an EMBL/GenBank/DDBJ whole genome shotgun (WGS) entry which is preliminary data.</text>
</comment>
<dbReference type="GO" id="GO:0032790">
    <property type="term" value="P:ribosome disassembly"/>
    <property type="evidence" value="ECO:0007669"/>
    <property type="project" value="TreeGrafter"/>
</dbReference>
<dbReference type="SUPFAM" id="SSF54980">
    <property type="entry name" value="EF-G C-terminal domain-like"/>
    <property type="match status" value="2"/>
</dbReference>
<dbReference type="InterPro" id="IPR031157">
    <property type="entry name" value="G_TR_CS"/>
</dbReference>
<dbReference type="EMBL" id="JAJEQC010000002">
    <property type="protein sequence ID" value="MCC2136072.1"/>
    <property type="molecule type" value="Genomic_DNA"/>
</dbReference>
<evidence type="ECO:0000256" key="5">
    <source>
        <dbReference type="SAM" id="MobiDB-lite"/>
    </source>
</evidence>
<dbReference type="SUPFAM" id="SSF52540">
    <property type="entry name" value="P-loop containing nucleoside triphosphate hydrolases"/>
    <property type="match status" value="1"/>
</dbReference>
<dbReference type="InterPro" id="IPR010298">
    <property type="entry name" value="YacP-like"/>
</dbReference>
<dbReference type="InterPro" id="IPR020568">
    <property type="entry name" value="Ribosomal_Su5_D2-typ_SF"/>
</dbReference>
<dbReference type="InterPro" id="IPR009000">
    <property type="entry name" value="Transl_B-barrel_sf"/>
</dbReference>
<dbReference type="PROSITE" id="PS00301">
    <property type="entry name" value="G_TR_1"/>
    <property type="match status" value="1"/>
</dbReference>
<evidence type="ECO:0000256" key="2">
    <source>
        <dbReference type="ARBA" id="ARBA00022917"/>
    </source>
</evidence>
<evidence type="ECO:0000313" key="7">
    <source>
        <dbReference type="EMBL" id="MCC2136072.1"/>
    </source>
</evidence>
<dbReference type="Gene3D" id="3.30.230.10">
    <property type="match status" value="1"/>
</dbReference>
<dbReference type="InterPro" id="IPR035650">
    <property type="entry name" value="Tet_C"/>
</dbReference>
<keyword evidence="4" id="KW-0046">Antibiotic resistance</keyword>
<dbReference type="Proteomes" id="UP001199424">
    <property type="component" value="Unassembled WGS sequence"/>
</dbReference>
<dbReference type="GO" id="GO:0046677">
    <property type="term" value="P:response to antibiotic"/>
    <property type="evidence" value="ECO:0007669"/>
    <property type="project" value="UniProtKB-KW"/>
</dbReference>
<evidence type="ECO:0000256" key="3">
    <source>
        <dbReference type="ARBA" id="ARBA00023134"/>
    </source>
</evidence>
<dbReference type="RefSeq" id="WP_308448641.1">
    <property type="nucleotide sequence ID" value="NZ_JAJEQC010000002.1"/>
</dbReference>
<dbReference type="InterPro" id="IPR041095">
    <property type="entry name" value="EFG_II"/>
</dbReference>
<name>A0AAE3AGV5_9FIRM</name>
<dbReference type="PRINTS" id="PR00315">
    <property type="entry name" value="ELONGATNFCT"/>
</dbReference>
<evidence type="ECO:0000259" key="6">
    <source>
        <dbReference type="PROSITE" id="PS51722"/>
    </source>
</evidence>
<dbReference type="PANTHER" id="PTHR43261:SF1">
    <property type="entry name" value="RIBOSOME-RELEASING FACTOR 2, MITOCHONDRIAL"/>
    <property type="match status" value="1"/>
</dbReference>
<feature type="domain" description="Tr-type G" evidence="6">
    <location>
        <begin position="10"/>
        <end position="234"/>
    </location>
</feature>
<dbReference type="InterPro" id="IPR014721">
    <property type="entry name" value="Ribsml_uS5_D2-typ_fold_subgr"/>
</dbReference>
<dbReference type="SUPFAM" id="SSF54211">
    <property type="entry name" value="Ribosomal protein S5 domain 2-like"/>
    <property type="match status" value="1"/>
</dbReference>
<evidence type="ECO:0000256" key="4">
    <source>
        <dbReference type="ARBA" id="ARBA00023251"/>
    </source>
</evidence>
<dbReference type="PANTHER" id="PTHR43261">
    <property type="entry name" value="TRANSLATION ELONGATION FACTOR G-RELATED"/>
    <property type="match status" value="1"/>
</dbReference>
<keyword evidence="1" id="KW-0547">Nucleotide-binding</keyword>
<dbReference type="Gene3D" id="2.40.30.10">
    <property type="entry name" value="Translation factors"/>
    <property type="match status" value="1"/>
</dbReference>
<dbReference type="AlphaFoldDB" id="A0AAE3AGV5"/>
<sequence length="905" mass="102002">MSEQKRNTTKNQICLGLLAHVDAGKTTLSEAMLYEGGQLRRLGRVDHQDAFLDTDVQERERGITIFSKQAVLPLEHTAFTLLDTPGHVDFSSEMERTLQVLDYAVLVISGTDGVQSHTRTLWRLLERYNVPTFLFINKMDLDGADHDKVLAELQKLSTGCVDFTSPEAERDENIAVCDEDTLAHYLETGEVECPEIKRLIKNRKLFPCWFGSALKLDGVKELLNGLEMYTEMPEYPKAFGAKVFKIAHDNQGARLTYLKITGGALPVKMVLKGGAGENVWAEKADQLRIYSGGKFRLAEEVTAGGVCTVTGLTHTYPGQGLGAEEDTPAPVLESFLTYQVFLPDGMEPHTAVRCLRVLEEEDPQLHVVWNEQLHEIHVQIMGAVQLEVLQRVLKERFKMEVTFGTGSIVYRETIEEPVEGMGHFEPLRHYAEVHLLLAPGERGSGMRFGTVCSMDVLDRNWQNLILTHLEERSYPGVLTGSPITDMKITLLIGRAHLKHTEGGDFRQATYRAVRHGLLQAKSVLLEPWYDFRLEVPQSQVGRAISDMQRLCAEFEPPQTEGENAVITGFAPVSEMQGYTLEVASYTRGLGSLICMPKGYLPCHNAEEVIEHIGYDAEHDLENTGDSVFCSHGSGFVVPWREAASHMHLESGWKPEKPGTKSAETEAPVRAAAQLPPVFDDELRAIFERTYGPIRRRDMQPQNAVRAAESSGKGEWKVPEKVFEPEYLLIDGYNILFAWDDLNKVAEKDIDTARQILMDKICNYQSFSRSTCILVFDAYRVPRDVEDVIRYHNISVVFTKQAETADTYIERATFEISKKHRVRVATSDGAEQMIVLGHGARRVTASEFKVEVDEANKRMREVIADWNEKESARHAHKPFKNLTDQTQSNLRAYTENNKTQRKENGK</sequence>
<protein>
    <submittedName>
        <fullName evidence="7">TetM/TetW/TetO/TetS family tetracycline resistance ribosomal protection protein</fullName>
    </submittedName>
</protein>
<accession>A0AAE3AGV5</accession>
<dbReference type="CDD" id="cd03711">
    <property type="entry name" value="Tet_C"/>
    <property type="match status" value="1"/>
</dbReference>
<dbReference type="GO" id="GO:0006412">
    <property type="term" value="P:translation"/>
    <property type="evidence" value="ECO:0007669"/>
    <property type="project" value="UniProtKB-KW"/>
</dbReference>
<dbReference type="CDD" id="cd10912">
    <property type="entry name" value="PIN_YacP-like"/>
    <property type="match status" value="1"/>
</dbReference>
<dbReference type="Pfam" id="PF00009">
    <property type="entry name" value="GTP_EFTU"/>
    <property type="match status" value="1"/>
</dbReference>
<dbReference type="InterPro" id="IPR005225">
    <property type="entry name" value="Small_GTP-bd"/>
</dbReference>
<keyword evidence="3" id="KW-0342">GTP-binding</keyword>
<dbReference type="InterPro" id="IPR000640">
    <property type="entry name" value="EFG_V-like"/>
</dbReference>
<dbReference type="Gene3D" id="3.30.70.870">
    <property type="entry name" value="Elongation Factor G (Translational Gtpase), domain 3"/>
    <property type="match status" value="1"/>
</dbReference>
<evidence type="ECO:0000313" key="8">
    <source>
        <dbReference type="Proteomes" id="UP001199424"/>
    </source>
</evidence>
<dbReference type="Pfam" id="PF14492">
    <property type="entry name" value="EFG_III"/>
    <property type="match status" value="1"/>
</dbReference>
<dbReference type="Pfam" id="PF05991">
    <property type="entry name" value="NYN_YacP"/>
    <property type="match status" value="1"/>
</dbReference>
<dbReference type="InterPro" id="IPR005517">
    <property type="entry name" value="Transl_elong_EFG/EF2_IV"/>
</dbReference>